<dbReference type="Proteomes" id="UP001173802">
    <property type="component" value="Unassembled WGS sequence"/>
</dbReference>
<gene>
    <name evidence="1" type="ORF">NYG90_08890</name>
</gene>
<evidence type="ECO:0000313" key="2">
    <source>
        <dbReference type="Proteomes" id="UP001173802"/>
    </source>
</evidence>
<keyword evidence="2" id="KW-1185">Reference proteome</keyword>
<dbReference type="EMBL" id="JANURN010000009">
    <property type="protein sequence ID" value="MDL0082781.1"/>
    <property type="molecule type" value="Genomic_DNA"/>
</dbReference>
<evidence type="ECO:0000313" key="1">
    <source>
        <dbReference type="EMBL" id="MDL0082781.1"/>
    </source>
</evidence>
<reference evidence="1 2" key="1">
    <citation type="journal article" date="2023" name="Microorganisms">
        <title>Isolation and Genomic Characteristics of Cat-Borne Campylobacter felis sp. nov. and Sheep-Borne Campylobacter ovis sp. nov.</title>
        <authorList>
            <person name="Wang H."/>
            <person name="Li Y."/>
            <person name="Gu Y."/>
            <person name="Zhou G."/>
            <person name="Chen X."/>
            <person name="Zhang X."/>
            <person name="Shao Z."/>
            <person name="Zhang J."/>
            <person name="Zhang M."/>
        </authorList>
    </citation>
    <scope>NUCLEOTIDE SEQUENCE [LARGE SCALE GENOMIC DNA]</scope>
    <source>
        <strain evidence="1 2">XJK30-2</strain>
    </source>
</reference>
<protein>
    <submittedName>
        <fullName evidence="1">ComF family protein</fullName>
    </submittedName>
</protein>
<organism evidence="1 2">
    <name type="scientific">Helicobacter zhangjianzhongii</name>
    <dbReference type="NCBI Taxonomy" id="2974574"/>
    <lineage>
        <taxon>Bacteria</taxon>
        <taxon>Pseudomonadati</taxon>
        <taxon>Campylobacterota</taxon>
        <taxon>Epsilonproteobacteria</taxon>
        <taxon>Campylobacterales</taxon>
        <taxon>Helicobacteraceae</taxon>
        <taxon>Helicobacter</taxon>
    </lineage>
</organism>
<sequence length="192" mass="21294">MMKCLTCGRFCLSVLCQACLDSIPLRPSVREVMGVKVYCFYGYDDVSYLLNAKYYTIGSRILACLSDKAAHYFAHTFSDTQALHSLTLVGIDDFVRSYYSHTGVIMRSFAKRTAMKALYGQLKAGNQVSYAGKSLAYRQANKRDLSYTAKAKELVIVDDIITTGTSFSEAVSVCVDSGARVHFCLCLCNARE</sequence>
<name>A0ACC6FU41_9HELI</name>
<proteinExistence type="predicted"/>
<accession>A0ACC6FU41</accession>
<comment type="caution">
    <text evidence="1">The sequence shown here is derived from an EMBL/GenBank/DDBJ whole genome shotgun (WGS) entry which is preliminary data.</text>
</comment>